<dbReference type="EMBL" id="CM017658">
    <property type="protein sequence ID" value="TYI60390.1"/>
    <property type="molecule type" value="Genomic_DNA"/>
</dbReference>
<reference evidence="1 2" key="1">
    <citation type="submission" date="2019-07" db="EMBL/GenBank/DDBJ databases">
        <title>WGS assembly of Gossypium mustelinum.</title>
        <authorList>
            <person name="Chen Z.J."/>
            <person name="Sreedasyam A."/>
            <person name="Ando A."/>
            <person name="Song Q."/>
            <person name="De L."/>
            <person name="Hulse-Kemp A."/>
            <person name="Ding M."/>
            <person name="Ye W."/>
            <person name="Kirkbride R."/>
            <person name="Jenkins J."/>
            <person name="Plott C."/>
            <person name="Lovell J."/>
            <person name="Lin Y.-M."/>
            <person name="Vaughn R."/>
            <person name="Liu B."/>
            <person name="Li W."/>
            <person name="Simpson S."/>
            <person name="Scheffler B."/>
            <person name="Saski C."/>
            <person name="Grover C."/>
            <person name="Hu G."/>
            <person name="Conover J."/>
            <person name="Carlson J."/>
            <person name="Shu S."/>
            <person name="Boston L."/>
            <person name="Williams M."/>
            <person name="Peterson D."/>
            <person name="Mcgee K."/>
            <person name="Jones D."/>
            <person name="Wendel J."/>
            <person name="Stelly D."/>
            <person name="Grimwood J."/>
            <person name="Schmutz J."/>
        </authorList>
    </citation>
    <scope>NUCLEOTIDE SEQUENCE [LARGE SCALE GENOMIC DNA]</scope>
    <source>
        <strain evidence="1">1408120.09</strain>
    </source>
</reference>
<gene>
    <name evidence="1" type="ORF">E1A91_D10G100600v1</name>
</gene>
<accession>A0A5D2T5K2</accession>
<keyword evidence="2" id="KW-1185">Reference proteome</keyword>
<dbReference type="Proteomes" id="UP000323597">
    <property type="component" value="Chromosome D10"/>
</dbReference>
<evidence type="ECO:0000313" key="2">
    <source>
        <dbReference type="Proteomes" id="UP000323597"/>
    </source>
</evidence>
<evidence type="ECO:0000313" key="1">
    <source>
        <dbReference type="EMBL" id="TYI60390.1"/>
    </source>
</evidence>
<protein>
    <submittedName>
        <fullName evidence="1">Uncharacterized protein</fullName>
    </submittedName>
</protein>
<sequence>MRAMEGKDEGTMSVSTTEFPILLGRSNIIPCAFDILRTGGDGFVPLELAMLQIYKKGKTQESATVRQRCCD</sequence>
<proteinExistence type="predicted"/>
<organism evidence="1 2">
    <name type="scientific">Gossypium mustelinum</name>
    <name type="common">Cotton</name>
    <name type="synonym">Gossypium caicoense</name>
    <dbReference type="NCBI Taxonomy" id="34275"/>
    <lineage>
        <taxon>Eukaryota</taxon>
        <taxon>Viridiplantae</taxon>
        <taxon>Streptophyta</taxon>
        <taxon>Embryophyta</taxon>
        <taxon>Tracheophyta</taxon>
        <taxon>Spermatophyta</taxon>
        <taxon>Magnoliopsida</taxon>
        <taxon>eudicotyledons</taxon>
        <taxon>Gunneridae</taxon>
        <taxon>Pentapetalae</taxon>
        <taxon>rosids</taxon>
        <taxon>malvids</taxon>
        <taxon>Malvales</taxon>
        <taxon>Malvaceae</taxon>
        <taxon>Malvoideae</taxon>
        <taxon>Gossypium</taxon>
    </lineage>
</organism>
<dbReference type="AlphaFoldDB" id="A0A5D2T5K2"/>
<name>A0A5D2T5K2_GOSMU</name>